<accession>A0A841LA69</accession>
<gene>
    <name evidence="1" type="ORF">FHS79_003531</name>
</gene>
<comment type="caution">
    <text evidence="1">The sequence shown here is derived from an EMBL/GenBank/DDBJ whole genome shotgun (WGS) entry which is preliminary data.</text>
</comment>
<dbReference type="EMBL" id="JACIIV010000042">
    <property type="protein sequence ID" value="MBB6229330.1"/>
    <property type="molecule type" value="Genomic_DNA"/>
</dbReference>
<name>A0A841LA69_9SPHN</name>
<organism evidence="1 2">
    <name type="scientific">Polymorphobacter multimanifer</name>
    <dbReference type="NCBI Taxonomy" id="1070431"/>
    <lineage>
        <taxon>Bacteria</taxon>
        <taxon>Pseudomonadati</taxon>
        <taxon>Pseudomonadota</taxon>
        <taxon>Alphaproteobacteria</taxon>
        <taxon>Sphingomonadales</taxon>
        <taxon>Sphingosinicellaceae</taxon>
        <taxon>Polymorphobacter</taxon>
    </lineage>
</organism>
<protein>
    <submittedName>
        <fullName evidence="1">Uncharacterized protein</fullName>
    </submittedName>
</protein>
<keyword evidence="2" id="KW-1185">Reference proteome</keyword>
<evidence type="ECO:0000313" key="2">
    <source>
        <dbReference type="Proteomes" id="UP000538147"/>
    </source>
</evidence>
<sequence length="83" mass="8984">MASSIPSLPLYLEIGASDKTMISFISLGLSRVTAMKLNEMSARKDLDTPGALQWLRTRPLEALGLSPLLLAEVREIATTSLPN</sequence>
<dbReference type="AlphaFoldDB" id="A0A841LA69"/>
<reference evidence="1 2" key="1">
    <citation type="submission" date="2020-08" db="EMBL/GenBank/DDBJ databases">
        <title>Genomic Encyclopedia of Type Strains, Phase IV (KMG-IV): sequencing the most valuable type-strain genomes for metagenomic binning, comparative biology and taxonomic classification.</title>
        <authorList>
            <person name="Goeker M."/>
        </authorList>
    </citation>
    <scope>NUCLEOTIDE SEQUENCE [LARGE SCALE GENOMIC DNA]</scope>
    <source>
        <strain evidence="1 2">DSM 102189</strain>
    </source>
</reference>
<evidence type="ECO:0000313" key="1">
    <source>
        <dbReference type="EMBL" id="MBB6229330.1"/>
    </source>
</evidence>
<dbReference type="Proteomes" id="UP000538147">
    <property type="component" value="Unassembled WGS sequence"/>
</dbReference>
<proteinExistence type="predicted"/>
<dbReference type="RefSeq" id="WP_184202944.1">
    <property type="nucleotide sequence ID" value="NZ_JACIIV010000042.1"/>
</dbReference>